<keyword evidence="2" id="KW-0963">Cytoplasm</keyword>
<dbReference type="InterPro" id="IPR051185">
    <property type="entry name" value="ASPM"/>
</dbReference>
<organism evidence="4 5">
    <name type="scientific">Platanthera guangdongensis</name>
    <dbReference type="NCBI Taxonomy" id="2320717"/>
    <lineage>
        <taxon>Eukaryota</taxon>
        <taxon>Viridiplantae</taxon>
        <taxon>Streptophyta</taxon>
        <taxon>Embryophyta</taxon>
        <taxon>Tracheophyta</taxon>
        <taxon>Spermatophyta</taxon>
        <taxon>Magnoliopsida</taxon>
        <taxon>Liliopsida</taxon>
        <taxon>Asparagales</taxon>
        <taxon>Orchidaceae</taxon>
        <taxon>Orchidoideae</taxon>
        <taxon>Orchideae</taxon>
        <taxon>Orchidinae</taxon>
        <taxon>Platanthera</taxon>
    </lineage>
</organism>
<evidence type="ECO:0000256" key="2">
    <source>
        <dbReference type="ARBA" id="ARBA00022490"/>
    </source>
</evidence>
<evidence type="ECO:0000256" key="3">
    <source>
        <dbReference type="ARBA" id="ARBA00022860"/>
    </source>
</evidence>
<dbReference type="Proteomes" id="UP001412067">
    <property type="component" value="Unassembled WGS sequence"/>
</dbReference>
<comment type="subcellular location">
    <subcellularLocation>
        <location evidence="1">Cytoplasm</location>
    </subcellularLocation>
</comment>
<dbReference type="PANTHER" id="PTHR22706">
    <property type="entry name" value="ASSEMBLY FACTOR FOR SPINDLE MICROTUBULES"/>
    <property type="match status" value="1"/>
</dbReference>
<protein>
    <submittedName>
        <fullName evidence="4">Uncharacterized protein</fullName>
    </submittedName>
</protein>
<accession>A0ABR2LXP7</accession>
<keyword evidence="5" id="KW-1185">Reference proteome</keyword>
<gene>
    <name evidence="4" type="ORF">KSP40_PGU011207</name>
</gene>
<evidence type="ECO:0000313" key="4">
    <source>
        <dbReference type="EMBL" id="KAK8953504.1"/>
    </source>
</evidence>
<evidence type="ECO:0000313" key="5">
    <source>
        <dbReference type="Proteomes" id="UP001412067"/>
    </source>
</evidence>
<dbReference type="PANTHER" id="PTHR22706:SF1">
    <property type="entry name" value="ASSEMBLY FACTOR FOR SPINDLE MICROTUBULES"/>
    <property type="match status" value="1"/>
</dbReference>
<name>A0ABR2LXP7_9ASPA</name>
<dbReference type="EMBL" id="JBBWWR010000014">
    <property type="protein sequence ID" value="KAK8953504.1"/>
    <property type="molecule type" value="Genomic_DNA"/>
</dbReference>
<evidence type="ECO:0000256" key="1">
    <source>
        <dbReference type="ARBA" id="ARBA00004496"/>
    </source>
</evidence>
<sequence>MKLNCPLVNDLAVREKAVKALMCYNPLWLRIGLHILFGGDSLLLTTGDQDGQFLKEFIEKHLLTHIGIARKYALNKLVGGIYMPGYYEALGSVILKRFLLLAIALDRAKCESSLSIKHGIDSIDGGSPLLFTSDSTIKSSRQVIKGKCEISFISSEYLRLFYLFL</sequence>
<reference evidence="4 5" key="1">
    <citation type="journal article" date="2022" name="Nat. Plants">
        <title>Genomes of leafy and leafless Platanthera orchids illuminate the evolution of mycoheterotrophy.</title>
        <authorList>
            <person name="Li M.H."/>
            <person name="Liu K.W."/>
            <person name="Li Z."/>
            <person name="Lu H.C."/>
            <person name="Ye Q.L."/>
            <person name="Zhang D."/>
            <person name="Wang J.Y."/>
            <person name="Li Y.F."/>
            <person name="Zhong Z.M."/>
            <person name="Liu X."/>
            <person name="Yu X."/>
            <person name="Liu D.K."/>
            <person name="Tu X.D."/>
            <person name="Liu B."/>
            <person name="Hao Y."/>
            <person name="Liao X.Y."/>
            <person name="Jiang Y.T."/>
            <person name="Sun W.H."/>
            <person name="Chen J."/>
            <person name="Chen Y.Q."/>
            <person name="Ai Y."/>
            <person name="Zhai J.W."/>
            <person name="Wu S.S."/>
            <person name="Zhou Z."/>
            <person name="Hsiao Y.Y."/>
            <person name="Wu W.L."/>
            <person name="Chen Y.Y."/>
            <person name="Lin Y.F."/>
            <person name="Hsu J.L."/>
            <person name="Li C.Y."/>
            <person name="Wang Z.W."/>
            <person name="Zhao X."/>
            <person name="Zhong W.Y."/>
            <person name="Ma X.K."/>
            <person name="Ma L."/>
            <person name="Huang J."/>
            <person name="Chen G.Z."/>
            <person name="Huang M.Z."/>
            <person name="Huang L."/>
            <person name="Peng D.H."/>
            <person name="Luo Y.B."/>
            <person name="Zou S.Q."/>
            <person name="Chen S.P."/>
            <person name="Lan S."/>
            <person name="Tsai W.C."/>
            <person name="Van de Peer Y."/>
            <person name="Liu Z.J."/>
        </authorList>
    </citation>
    <scope>NUCLEOTIDE SEQUENCE [LARGE SCALE GENOMIC DNA]</scope>
    <source>
        <strain evidence="4">Lor288</strain>
    </source>
</reference>
<keyword evidence="3" id="KW-0112">Calmodulin-binding</keyword>
<proteinExistence type="predicted"/>
<comment type="caution">
    <text evidence="4">The sequence shown here is derived from an EMBL/GenBank/DDBJ whole genome shotgun (WGS) entry which is preliminary data.</text>
</comment>